<name>A0A369B4N3_9BACL</name>
<evidence type="ECO:0000313" key="2">
    <source>
        <dbReference type="Proteomes" id="UP000253090"/>
    </source>
</evidence>
<sequence>MKVDAAFGIKTGGRGYKAYKSTASSLEYSNEVSTVAQIAAASLEISNEARLFKAKGPIRALFTWIFPI</sequence>
<dbReference type="AlphaFoldDB" id="A0A369B4N3"/>
<proteinExistence type="predicted"/>
<organism evidence="1 2">
    <name type="scientific">Fontibacillus phaseoli</name>
    <dbReference type="NCBI Taxonomy" id="1416533"/>
    <lineage>
        <taxon>Bacteria</taxon>
        <taxon>Bacillati</taxon>
        <taxon>Bacillota</taxon>
        <taxon>Bacilli</taxon>
        <taxon>Bacillales</taxon>
        <taxon>Paenibacillaceae</taxon>
        <taxon>Fontibacillus</taxon>
    </lineage>
</organism>
<protein>
    <submittedName>
        <fullName evidence="1">Uncharacterized protein</fullName>
    </submittedName>
</protein>
<dbReference type="Proteomes" id="UP000253090">
    <property type="component" value="Unassembled WGS sequence"/>
</dbReference>
<evidence type="ECO:0000313" key="1">
    <source>
        <dbReference type="EMBL" id="RCX16443.1"/>
    </source>
</evidence>
<comment type="caution">
    <text evidence="1">The sequence shown here is derived from an EMBL/GenBank/DDBJ whole genome shotgun (WGS) entry which is preliminary data.</text>
</comment>
<reference evidence="1 2" key="1">
    <citation type="submission" date="2018-07" db="EMBL/GenBank/DDBJ databases">
        <title>Genomic Encyclopedia of Type Strains, Phase III (KMG-III): the genomes of soil and plant-associated and newly described type strains.</title>
        <authorList>
            <person name="Whitman W."/>
        </authorList>
    </citation>
    <scope>NUCLEOTIDE SEQUENCE [LARGE SCALE GENOMIC DNA]</scope>
    <source>
        <strain evidence="1 2">CECT 8333</strain>
    </source>
</reference>
<keyword evidence="2" id="KW-1185">Reference proteome</keyword>
<accession>A0A369B4N3</accession>
<gene>
    <name evidence="1" type="ORF">DFP94_11263</name>
</gene>
<dbReference type="EMBL" id="QPJW01000012">
    <property type="protein sequence ID" value="RCX16443.1"/>
    <property type="molecule type" value="Genomic_DNA"/>
</dbReference>